<dbReference type="OrthoDB" id="1937314at2759"/>
<sequence>MGRRPGLTKKNQAGAEGNNDDALLKDQSVNENLSSIAKDGTPEATIELTEVAIAEDGSLKGKSTRRSKRLLKERAPTGDFGIQSEVGTVEAEQDFPQSPEVEKKESDEVERLFKLVEQQQMRIDELAAEKSFSLDDLISVAEIGLKAKANKYKNMCADAERKIQGLQKKKHELTRKLECANAKLEGYEMGQQCMFEVIEMFRDASHFAGLTKTTETIAELPSTGDGANTLKRSAPTKKPQAAKRKKVGDISNPSPETKSQAPKKKRAVTVKGDGSSLAGTQK</sequence>
<dbReference type="Gramene" id="RZC47910">
    <property type="protein sequence ID" value="RZC47910"/>
    <property type="gene ID" value="C5167_040843"/>
</dbReference>
<name>A0A4Y7IJJ6_PAPSO</name>
<keyword evidence="4" id="KW-1185">Reference proteome</keyword>
<accession>A0A4Y7IJJ6</accession>
<dbReference type="PANTHER" id="PTHR38936">
    <property type="entry name" value="TITIN-LIKE ISOFORM X2"/>
    <property type="match status" value="1"/>
</dbReference>
<feature type="coiled-coil region" evidence="1">
    <location>
        <begin position="109"/>
        <end position="183"/>
    </location>
</feature>
<feature type="region of interest" description="Disordered" evidence="2">
    <location>
        <begin position="219"/>
        <end position="282"/>
    </location>
</feature>
<feature type="compositionally biased region" description="Polar residues" evidence="2">
    <location>
        <begin position="251"/>
        <end position="260"/>
    </location>
</feature>
<protein>
    <submittedName>
        <fullName evidence="3">Uncharacterized protein</fullName>
    </submittedName>
</protein>
<feature type="region of interest" description="Disordered" evidence="2">
    <location>
        <begin position="58"/>
        <end position="102"/>
    </location>
</feature>
<evidence type="ECO:0000256" key="1">
    <source>
        <dbReference type="SAM" id="Coils"/>
    </source>
</evidence>
<evidence type="ECO:0000256" key="2">
    <source>
        <dbReference type="SAM" id="MobiDB-lite"/>
    </source>
</evidence>
<feature type="region of interest" description="Disordered" evidence="2">
    <location>
        <begin position="1"/>
        <end position="22"/>
    </location>
</feature>
<dbReference type="AlphaFoldDB" id="A0A4Y7IJJ6"/>
<gene>
    <name evidence="3" type="ORF">C5167_040843</name>
</gene>
<reference evidence="3 4" key="1">
    <citation type="journal article" date="2018" name="Science">
        <title>The opium poppy genome and morphinan production.</title>
        <authorList>
            <person name="Guo L."/>
            <person name="Winzer T."/>
            <person name="Yang X."/>
            <person name="Li Y."/>
            <person name="Ning Z."/>
            <person name="He Z."/>
            <person name="Teodor R."/>
            <person name="Lu Y."/>
            <person name="Bowser T.A."/>
            <person name="Graham I.A."/>
            <person name="Ye K."/>
        </authorList>
    </citation>
    <scope>NUCLEOTIDE SEQUENCE [LARGE SCALE GENOMIC DNA]</scope>
    <source>
        <strain evidence="4">cv. HN1</strain>
        <tissue evidence="3">Leaves</tissue>
    </source>
</reference>
<evidence type="ECO:0000313" key="3">
    <source>
        <dbReference type="EMBL" id="RZC47910.1"/>
    </source>
</evidence>
<keyword evidence="1" id="KW-0175">Coiled coil</keyword>
<dbReference type="Proteomes" id="UP000316621">
    <property type="component" value="Chromosome 1"/>
</dbReference>
<dbReference type="PANTHER" id="PTHR38936:SF1">
    <property type="entry name" value="DUF641 DOMAIN-CONTAINING PROTEIN"/>
    <property type="match status" value="1"/>
</dbReference>
<organism evidence="3 4">
    <name type="scientific">Papaver somniferum</name>
    <name type="common">Opium poppy</name>
    <dbReference type="NCBI Taxonomy" id="3469"/>
    <lineage>
        <taxon>Eukaryota</taxon>
        <taxon>Viridiplantae</taxon>
        <taxon>Streptophyta</taxon>
        <taxon>Embryophyta</taxon>
        <taxon>Tracheophyta</taxon>
        <taxon>Spermatophyta</taxon>
        <taxon>Magnoliopsida</taxon>
        <taxon>Ranunculales</taxon>
        <taxon>Papaveraceae</taxon>
        <taxon>Papaveroideae</taxon>
        <taxon>Papaver</taxon>
    </lineage>
</organism>
<dbReference type="EMBL" id="CM010715">
    <property type="protein sequence ID" value="RZC47910.1"/>
    <property type="molecule type" value="Genomic_DNA"/>
</dbReference>
<evidence type="ECO:0000313" key="4">
    <source>
        <dbReference type="Proteomes" id="UP000316621"/>
    </source>
</evidence>
<proteinExistence type="predicted"/>